<name>A0A087TL94_STEMI</name>
<accession>A0A087TL94</accession>
<dbReference type="SUPFAM" id="SSF46689">
    <property type="entry name" value="Homeodomain-like"/>
    <property type="match status" value="1"/>
</dbReference>
<reference evidence="2 3" key="1">
    <citation type="submission" date="2013-11" db="EMBL/GenBank/DDBJ databases">
        <title>Genome sequencing of Stegodyphus mimosarum.</title>
        <authorList>
            <person name="Bechsgaard J."/>
        </authorList>
    </citation>
    <scope>NUCLEOTIDE SEQUENCE [LARGE SCALE GENOMIC DNA]</scope>
</reference>
<evidence type="ECO:0000256" key="1">
    <source>
        <dbReference type="ARBA" id="ARBA00004123"/>
    </source>
</evidence>
<dbReference type="GO" id="GO:0005634">
    <property type="term" value="C:nucleus"/>
    <property type="evidence" value="ECO:0007669"/>
    <property type="project" value="UniProtKB-SubCell"/>
</dbReference>
<proteinExistence type="predicted"/>
<dbReference type="InterPro" id="IPR009057">
    <property type="entry name" value="Homeodomain-like_sf"/>
</dbReference>
<organism evidence="2 3">
    <name type="scientific">Stegodyphus mimosarum</name>
    <name type="common">African social velvet spider</name>
    <dbReference type="NCBI Taxonomy" id="407821"/>
    <lineage>
        <taxon>Eukaryota</taxon>
        <taxon>Metazoa</taxon>
        <taxon>Ecdysozoa</taxon>
        <taxon>Arthropoda</taxon>
        <taxon>Chelicerata</taxon>
        <taxon>Arachnida</taxon>
        <taxon>Araneae</taxon>
        <taxon>Araneomorphae</taxon>
        <taxon>Entelegynae</taxon>
        <taxon>Eresoidea</taxon>
        <taxon>Eresidae</taxon>
        <taxon>Stegodyphus</taxon>
    </lineage>
</organism>
<evidence type="ECO:0000313" key="2">
    <source>
        <dbReference type="EMBL" id="KFM65883.1"/>
    </source>
</evidence>
<evidence type="ECO:0000313" key="3">
    <source>
        <dbReference type="Proteomes" id="UP000054359"/>
    </source>
</evidence>
<gene>
    <name evidence="2" type="ORF">X975_18856</name>
</gene>
<comment type="subcellular location">
    <subcellularLocation>
        <location evidence="1">Nucleus</location>
    </subcellularLocation>
</comment>
<feature type="non-terminal residue" evidence="2">
    <location>
        <position position="103"/>
    </location>
</feature>
<dbReference type="EMBL" id="KK115740">
    <property type="protein sequence ID" value="KFM65883.1"/>
    <property type="molecule type" value="Genomic_DNA"/>
</dbReference>
<protein>
    <submittedName>
        <fullName evidence="2">Uncharacterized protein</fullName>
    </submittedName>
</protein>
<dbReference type="Proteomes" id="UP000054359">
    <property type="component" value="Unassembled WGS sequence"/>
</dbReference>
<sequence>MTSRRRMEDSEHWRAVGRIKAGQSITDVVLFFAVHHFVISRLWKQFQTTQTVVQRPVARHPSVTTPAEDRYIAIVDKRNHRATSTRVTSMVTASSVRQYLQLL</sequence>
<keyword evidence="3" id="KW-1185">Reference proteome</keyword>
<dbReference type="OrthoDB" id="6429953at2759"/>
<dbReference type="AlphaFoldDB" id="A0A087TL94"/>